<dbReference type="Proteomes" id="UP000053236">
    <property type="component" value="Unassembled WGS sequence"/>
</dbReference>
<reference evidence="2" key="1">
    <citation type="submission" date="2013-11" db="EMBL/GenBank/DDBJ databases">
        <title>The Genome Sequence of Phytophthora parasitica CJ02B3.</title>
        <authorList>
            <consortium name="The Broad Institute Genomics Platform"/>
            <person name="Russ C."/>
            <person name="Tyler B."/>
            <person name="Panabieres F."/>
            <person name="Shan W."/>
            <person name="Tripathy S."/>
            <person name="Grunwald N."/>
            <person name="Machado M."/>
            <person name="Johnson C.S."/>
            <person name="Arredondo F."/>
            <person name="Hong C."/>
            <person name="Coffey M."/>
            <person name="Young S.K."/>
            <person name="Zeng Q."/>
            <person name="Gargeya S."/>
            <person name="Fitzgerald M."/>
            <person name="Abouelleil A."/>
            <person name="Alvarado L."/>
            <person name="Chapman S.B."/>
            <person name="Gainer-Dewar J."/>
            <person name="Goldberg J."/>
            <person name="Griggs A."/>
            <person name="Gujja S."/>
            <person name="Hansen M."/>
            <person name="Howarth C."/>
            <person name="Imamovic A."/>
            <person name="Ireland A."/>
            <person name="Larimer J."/>
            <person name="McCowan C."/>
            <person name="Murphy C."/>
            <person name="Pearson M."/>
            <person name="Poon T.W."/>
            <person name="Priest M."/>
            <person name="Roberts A."/>
            <person name="Saif S."/>
            <person name="Shea T."/>
            <person name="Sykes S."/>
            <person name="Wortman J."/>
            <person name="Nusbaum C."/>
            <person name="Birren B."/>
        </authorList>
    </citation>
    <scope>NUCLEOTIDE SEQUENCE [LARGE SCALE GENOMIC DNA]</scope>
    <source>
        <strain evidence="2">CJ02B3</strain>
    </source>
</reference>
<gene>
    <name evidence="2" type="ORF">L915_20254</name>
</gene>
<dbReference type="EMBL" id="KI689525">
    <property type="protein sequence ID" value="ETK72688.1"/>
    <property type="molecule type" value="Genomic_DNA"/>
</dbReference>
<accession>W2FPF8</accession>
<name>W2FPF8_PHYNI</name>
<protein>
    <submittedName>
        <fullName evidence="2">Uncharacterized protein</fullName>
    </submittedName>
</protein>
<organism evidence="2">
    <name type="scientific">Phytophthora nicotianae</name>
    <name type="common">Potato buckeye rot agent</name>
    <name type="synonym">Phytophthora parasitica</name>
    <dbReference type="NCBI Taxonomy" id="4792"/>
    <lineage>
        <taxon>Eukaryota</taxon>
        <taxon>Sar</taxon>
        <taxon>Stramenopiles</taxon>
        <taxon>Oomycota</taxon>
        <taxon>Peronosporomycetes</taxon>
        <taxon>Peronosporales</taxon>
        <taxon>Peronosporaceae</taxon>
        <taxon>Phytophthora</taxon>
    </lineage>
</organism>
<feature type="region of interest" description="Disordered" evidence="1">
    <location>
        <begin position="48"/>
        <end position="78"/>
    </location>
</feature>
<evidence type="ECO:0000256" key="1">
    <source>
        <dbReference type="SAM" id="MobiDB-lite"/>
    </source>
</evidence>
<sequence>MRIQRHRYGPPDLSDILVIVGPDERSVVTYPWLSSSYAATWKSLHHINKEDPDYEPTTEQEIGDDDEAKRESEDDNGVGYLDNANIMDSLRGEILVGPVVEDDVNGSCGFVSVDGNSIFDDAFVASMCLVINKKPN</sequence>
<dbReference type="AlphaFoldDB" id="W2FPF8"/>
<feature type="compositionally biased region" description="Acidic residues" evidence="1">
    <location>
        <begin position="52"/>
        <end position="66"/>
    </location>
</feature>
<evidence type="ECO:0000313" key="2">
    <source>
        <dbReference type="EMBL" id="ETK72688.1"/>
    </source>
</evidence>
<proteinExistence type="predicted"/>